<feature type="domain" description="AB hydrolase-1" evidence="1">
    <location>
        <begin position="22"/>
        <end position="254"/>
    </location>
</feature>
<evidence type="ECO:0000313" key="2">
    <source>
        <dbReference type="EMBL" id="QIB65098.1"/>
    </source>
</evidence>
<dbReference type="AlphaFoldDB" id="A0A6C0TZM1"/>
<dbReference type="RefSeq" id="WP_163494340.1">
    <property type="nucleotide sequence ID" value="NZ_CP048711.1"/>
</dbReference>
<keyword evidence="2" id="KW-0378">Hydrolase</keyword>
<dbReference type="Proteomes" id="UP000477680">
    <property type="component" value="Chromosome"/>
</dbReference>
<protein>
    <submittedName>
        <fullName evidence="2">Alpha/beta hydrolase</fullName>
    </submittedName>
</protein>
<evidence type="ECO:0000313" key="3">
    <source>
        <dbReference type="Proteomes" id="UP000477680"/>
    </source>
</evidence>
<dbReference type="Gene3D" id="3.40.50.1820">
    <property type="entry name" value="alpha/beta hydrolase"/>
    <property type="match status" value="1"/>
</dbReference>
<name>A0A6C0TZM1_9GAMM</name>
<dbReference type="GO" id="GO:0016787">
    <property type="term" value="F:hydrolase activity"/>
    <property type="evidence" value="ECO:0007669"/>
    <property type="project" value="UniProtKB-KW"/>
</dbReference>
<evidence type="ECO:0000259" key="1">
    <source>
        <dbReference type="Pfam" id="PF00561"/>
    </source>
</evidence>
<dbReference type="PANTHER" id="PTHR43798">
    <property type="entry name" value="MONOACYLGLYCEROL LIPASE"/>
    <property type="match status" value="1"/>
</dbReference>
<keyword evidence="3" id="KW-1185">Reference proteome</keyword>
<accession>A0A6C0TZM1</accession>
<dbReference type="Pfam" id="PF00561">
    <property type="entry name" value="Abhydrolase_1"/>
    <property type="match status" value="1"/>
</dbReference>
<dbReference type="KEGG" id="kim:G3T16_06475"/>
<dbReference type="InterPro" id="IPR050266">
    <property type="entry name" value="AB_hydrolase_sf"/>
</dbReference>
<gene>
    <name evidence="2" type="ORF">G3T16_06475</name>
</gene>
<dbReference type="PRINTS" id="PR00111">
    <property type="entry name" value="ABHYDROLASE"/>
</dbReference>
<organism evidence="2 3">
    <name type="scientific">Kineobactrum salinum</name>
    <dbReference type="NCBI Taxonomy" id="2708301"/>
    <lineage>
        <taxon>Bacteria</taxon>
        <taxon>Pseudomonadati</taxon>
        <taxon>Pseudomonadota</taxon>
        <taxon>Gammaproteobacteria</taxon>
        <taxon>Cellvibrionales</taxon>
        <taxon>Halieaceae</taxon>
        <taxon>Kineobactrum</taxon>
    </lineage>
</organism>
<dbReference type="InterPro" id="IPR000073">
    <property type="entry name" value="AB_hydrolase_1"/>
</dbReference>
<dbReference type="InterPro" id="IPR029058">
    <property type="entry name" value="AB_hydrolase_fold"/>
</dbReference>
<dbReference type="EMBL" id="CP048711">
    <property type="protein sequence ID" value="QIB65098.1"/>
    <property type="molecule type" value="Genomic_DNA"/>
</dbReference>
<reference evidence="2 3" key="1">
    <citation type="submission" date="2020-02" db="EMBL/GenBank/DDBJ databases">
        <title>Genome sequencing for Kineobactrum sp. M2.</title>
        <authorList>
            <person name="Park S.-J."/>
        </authorList>
    </citation>
    <scope>NUCLEOTIDE SEQUENCE [LARGE SCALE GENOMIC DNA]</scope>
    <source>
        <strain evidence="2 3">M2</strain>
    </source>
</reference>
<dbReference type="SUPFAM" id="SSF53474">
    <property type="entry name" value="alpha/beta-Hydrolases"/>
    <property type="match status" value="1"/>
</dbReference>
<sequence length="275" mass="30045">MPTIGVNGTTLYYRDNGAVNLPPLLCLHSLFLDGTMFDELAQVAEGRYRVLRPDFRGQGRSAAVTAEVIDMDILARDIEAFIESLGLKQVNAVVQSMGGDVILRLAARRPELFHSLVLLGTSARGEPPEQLAFVEGFLDAASAAGFVGEHLEILLAIMFGETTRSDPAKSDVVEYWRSRMQALPLALWPAMRGVVYRSGVVDSLPLIPTPSLVISGAEDKVRPGEWADEMAHGLPNVKHIRLPRVGHSVILEAPERAIPEIMRFLIDPLAESEGE</sequence>
<proteinExistence type="predicted"/>